<accession>A0AAP0KFR9</accession>
<protein>
    <submittedName>
        <fullName evidence="4">Uncharacterized protein</fullName>
    </submittedName>
</protein>
<reference evidence="4 5" key="1">
    <citation type="submission" date="2024-01" db="EMBL/GenBank/DDBJ databases">
        <title>Genome assemblies of Stephania.</title>
        <authorList>
            <person name="Yang L."/>
        </authorList>
    </citation>
    <scope>NUCLEOTIDE SEQUENCE [LARGE SCALE GENOMIC DNA]</scope>
    <source>
        <strain evidence="4">YNDBR</strain>
        <tissue evidence="4">Leaf</tissue>
    </source>
</reference>
<proteinExistence type="predicted"/>
<evidence type="ECO:0000256" key="1">
    <source>
        <dbReference type="ARBA" id="ARBA00001946"/>
    </source>
</evidence>
<name>A0AAP0KFR9_9MAGN</name>
<dbReference type="GO" id="GO:0004659">
    <property type="term" value="F:prenyltransferase activity"/>
    <property type="evidence" value="ECO:0007669"/>
    <property type="project" value="TreeGrafter"/>
</dbReference>
<dbReference type="PANTHER" id="PTHR43281:SF6">
    <property type="entry name" value="HETERODIMERIC GERANYLGERANYL PYROPHOSPHATE SYNTHASE SMALL SUBUNIT, CHLOROPLASTIC-LIKE"/>
    <property type="match status" value="1"/>
</dbReference>
<keyword evidence="2" id="KW-0479">Metal-binding</keyword>
<evidence type="ECO:0000256" key="3">
    <source>
        <dbReference type="ARBA" id="ARBA00022842"/>
    </source>
</evidence>
<comment type="cofactor">
    <cofactor evidence="1">
        <name>Mg(2+)</name>
        <dbReference type="ChEBI" id="CHEBI:18420"/>
    </cofactor>
</comment>
<dbReference type="Proteomes" id="UP001420932">
    <property type="component" value="Unassembled WGS sequence"/>
</dbReference>
<organism evidence="4 5">
    <name type="scientific">Stephania yunnanensis</name>
    <dbReference type="NCBI Taxonomy" id="152371"/>
    <lineage>
        <taxon>Eukaryota</taxon>
        <taxon>Viridiplantae</taxon>
        <taxon>Streptophyta</taxon>
        <taxon>Embryophyta</taxon>
        <taxon>Tracheophyta</taxon>
        <taxon>Spermatophyta</taxon>
        <taxon>Magnoliopsida</taxon>
        <taxon>Ranunculales</taxon>
        <taxon>Menispermaceae</taxon>
        <taxon>Menispermoideae</taxon>
        <taxon>Cissampelideae</taxon>
        <taxon>Stephania</taxon>
    </lineage>
</organism>
<dbReference type="InterPro" id="IPR008949">
    <property type="entry name" value="Isoprenoid_synthase_dom_sf"/>
</dbReference>
<dbReference type="EMBL" id="JBBNAF010000004">
    <property type="protein sequence ID" value="KAK9151756.1"/>
    <property type="molecule type" value="Genomic_DNA"/>
</dbReference>
<dbReference type="AlphaFoldDB" id="A0AAP0KFR9"/>
<evidence type="ECO:0000256" key="2">
    <source>
        <dbReference type="ARBA" id="ARBA00022723"/>
    </source>
</evidence>
<evidence type="ECO:0000313" key="5">
    <source>
        <dbReference type="Proteomes" id="UP001420932"/>
    </source>
</evidence>
<comment type="caution">
    <text evidence="4">The sequence shown here is derived from an EMBL/GenBank/DDBJ whole genome shotgun (WGS) entry which is preliminary data.</text>
</comment>
<dbReference type="GO" id="GO:0046872">
    <property type="term" value="F:metal ion binding"/>
    <property type="evidence" value="ECO:0007669"/>
    <property type="project" value="UniProtKB-KW"/>
</dbReference>
<dbReference type="Gene3D" id="1.10.600.10">
    <property type="entry name" value="Farnesyl Diphosphate Synthase"/>
    <property type="match status" value="1"/>
</dbReference>
<gene>
    <name evidence="4" type="ORF">Syun_010065</name>
</gene>
<keyword evidence="3" id="KW-0460">Magnesium</keyword>
<dbReference type="PANTHER" id="PTHR43281">
    <property type="entry name" value="FARNESYL DIPHOSPHATE SYNTHASE"/>
    <property type="match status" value="1"/>
</dbReference>
<evidence type="ECO:0000313" key="4">
    <source>
        <dbReference type="EMBL" id="KAK9151756.1"/>
    </source>
</evidence>
<keyword evidence="5" id="KW-1185">Reference proteome</keyword>
<sequence>MNSLLHGFTFATISSMAPYPPSDQSRRVTMINKTAQEVSQSQSHLAHSMNAEVHTYLKQAIPQREPLSIYNPMHHLVFTSPPTPASALCLASFDIVGGPYLHRYQAITAASALHLFHAAAYIHEHLPSSDRPNYNGSYPHRYSPNIELLIGDGIMPFGYELLAKSDVNSMSSEKILRVILEMAQATGARGAMSEATSERKGGVLSGCGAACGAVLGGGSEEEIERLREIGRCVGMVNGMLKLVHGDSYEFNSGSPDINKEDLLKEVERLRSLGVDELECLRDGSSDRDDHLQRVYDLLMDES</sequence>
<dbReference type="SUPFAM" id="SSF48576">
    <property type="entry name" value="Terpenoid synthases"/>
    <property type="match status" value="1"/>
</dbReference>